<dbReference type="Pfam" id="PF12867">
    <property type="entry name" value="DinB_2"/>
    <property type="match status" value="1"/>
</dbReference>
<protein>
    <recommendedName>
        <fullName evidence="1">DinB-like domain-containing protein</fullName>
    </recommendedName>
</protein>
<dbReference type="AlphaFoldDB" id="A0A402A5R1"/>
<accession>A0A402A5R1</accession>
<evidence type="ECO:0000313" key="3">
    <source>
        <dbReference type="Proteomes" id="UP000287352"/>
    </source>
</evidence>
<dbReference type="RefSeq" id="WP_126582019.1">
    <property type="nucleotide sequence ID" value="NZ_BIFR01000002.1"/>
</dbReference>
<proteinExistence type="predicted"/>
<evidence type="ECO:0000313" key="2">
    <source>
        <dbReference type="EMBL" id="GCE14442.1"/>
    </source>
</evidence>
<keyword evidence="3" id="KW-1185">Reference proteome</keyword>
<sequence length="159" mass="18635">MVHLTQRFQERLQVSMDEFLWATQLISEARLYLAPRENRWPVARLLFHLVDYERRLGLPSILQWVGADCPIAGTPEEDAAKEELAWQNGEAGDFATMVAEFKALREQQIALLGTLPEESWQEVREAVWGPRSLAWVVTKTYQHTLEHTDEVLRSYLWWR</sequence>
<reference evidence="3" key="1">
    <citation type="submission" date="2018-12" db="EMBL/GenBank/DDBJ databases">
        <title>Tengunoibacter tsumagoiensis gen. nov., sp. nov., Dictyobacter kobayashii sp. nov., D. alpinus sp. nov., and D. joshuensis sp. nov. and description of Dictyobacteraceae fam. nov. within the order Ktedonobacterales isolated from Tengu-no-mugimeshi.</title>
        <authorList>
            <person name="Wang C.M."/>
            <person name="Zheng Y."/>
            <person name="Sakai Y."/>
            <person name="Toyoda A."/>
            <person name="Minakuchi Y."/>
            <person name="Abe K."/>
            <person name="Yokota A."/>
            <person name="Yabe S."/>
        </authorList>
    </citation>
    <scope>NUCLEOTIDE SEQUENCE [LARGE SCALE GENOMIC DNA]</scope>
    <source>
        <strain evidence="3">Uno3</strain>
    </source>
</reference>
<dbReference type="InterPro" id="IPR024775">
    <property type="entry name" value="DinB-like"/>
</dbReference>
<dbReference type="EMBL" id="BIFR01000002">
    <property type="protein sequence ID" value="GCE14442.1"/>
    <property type="molecule type" value="Genomic_DNA"/>
</dbReference>
<name>A0A402A5R1_9CHLR</name>
<dbReference type="Proteomes" id="UP000287352">
    <property type="component" value="Unassembled WGS sequence"/>
</dbReference>
<dbReference type="Gene3D" id="1.20.120.450">
    <property type="entry name" value="dinb family like domain"/>
    <property type="match status" value="1"/>
</dbReference>
<dbReference type="SUPFAM" id="SSF109854">
    <property type="entry name" value="DinB/YfiT-like putative metalloenzymes"/>
    <property type="match status" value="1"/>
</dbReference>
<evidence type="ECO:0000259" key="1">
    <source>
        <dbReference type="Pfam" id="PF12867"/>
    </source>
</evidence>
<gene>
    <name evidence="2" type="ORF">KTT_43010</name>
</gene>
<comment type="caution">
    <text evidence="2">The sequence shown here is derived from an EMBL/GenBank/DDBJ whole genome shotgun (WGS) entry which is preliminary data.</text>
</comment>
<organism evidence="2 3">
    <name type="scientific">Tengunoibacter tsumagoiensis</name>
    <dbReference type="NCBI Taxonomy" id="2014871"/>
    <lineage>
        <taxon>Bacteria</taxon>
        <taxon>Bacillati</taxon>
        <taxon>Chloroflexota</taxon>
        <taxon>Ktedonobacteria</taxon>
        <taxon>Ktedonobacterales</taxon>
        <taxon>Dictyobacteraceae</taxon>
        <taxon>Tengunoibacter</taxon>
    </lineage>
</organism>
<feature type="domain" description="DinB-like" evidence="1">
    <location>
        <begin position="15"/>
        <end position="148"/>
    </location>
</feature>
<dbReference type="InterPro" id="IPR034660">
    <property type="entry name" value="DinB/YfiT-like"/>
</dbReference>
<dbReference type="OrthoDB" id="159204at2"/>